<evidence type="ECO:0000256" key="1">
    <source>
        <dbReference type="SAM" id="MobiDB-lite"/>
    </source>
</evidence>
<feature type="compositionally biased region" description="Polar residues" evidence="1">
    <location>
        <begin position="12"/>
        <end position="21"/>
    </location>
</feature>
<evidence type="ECO:0000313" key="2">
    <source>
        <dbReference type="EMBL" id="RZB46045.1"/>
    </source>
</evidence>
<evidence type="ECO:0000313" key="3">
    <source>
        <dbReference type="Proteomes" id="UP000289340"/>
    </source>
</evidence>
<keyword evidence="3" id="KW-1185">Reference proteome</keyword>
<sequence length="109" mass="12046">MADDSAKGIENASLNSTQLENPQIEPIRLPSVEEIRGQDIWNNCAVRSVVSGVMGLNIQLHFSSPPPKQKYEPKQKSQMVKATMQLHKAMEYETTPAEMQPARAAPSTP</sequence>
<reference evidence="2 3" key="1">
    <citation type="submission" date="2018-09" db="EMBL/GenBank/DDBJ databases">
        <title>A high-quality reference genome of wild soybean provides a powerful tool to mine soybean genomes.</title>
        <authorList>
            <person name="Xie M."/>
            <person name="Chung C.Y.L."/>
            <person name="Li M.-W."/>
            <person name="Wong F.-L."/>
            <person name="Chan T.-F."/>
            <person name="Lam H.-M."/>
        </authorList>
    </citation>
    <scope>NUCLEOTIDE SEQUENCE [LARGE SCALE GENOMIC DNA]</scope>
    <source>
        <strain evidence="3">cv. W05</strain>
        <tissue evidence="2">Hypocotyl of etiolated seedlings</tissue>
    </source>
</reference>
<dbReference type="Proteomes" id="UP000289340">
    <property type="component" value="Chromosome 19"/>
</dbReference>
<protein>
    <submittedName>
        <fullName evidence="2">Uncharacterized protein</fullName>
    </submittedName>
</protein>
<dbReference type="AlphaFoldDB" id="A0A445FB48"/>
<accession>A0A445FB48</accession>
<name>A0A445FB48_GLYSO</name>
<organism evidence="2 3">
    <name type="scientific">Glycine soja</name>
    <name type="common">Wild soybean</name>
    <dbReference type="NCBI Taxonomy" id="3848"/>
    <lineage>
        <taxon>Eukaryota</taxon>
        <taxon>Viridiplantae</taxon>
        <taxon>Streptophyta</taxon>
        <taxon>Embryophyta</taxon>
        <taxon>Tracheophyta</taxon>
        <taxon>Spermatophyta</taxon>
        <taxon>Magnoliopsida</taxon>
        <taxon>eudicotyledons</taxon>
        <taxon>Gunneridae</taxon>
        <taxon>Pentapetalae</taxon>
        <taxon>rosids</taxon>
        <taxon>fabids</taxon>
        <taxon>Fabales</taxon>
        <taxon>Fabaceae</taxon>
        <taxon>Papilionoideae</taxon>
        <taxon>50 kb inversion clade</taxon>
        <taxon>NPAAA clade</taxon>
        <taxon>indigoferoid/millettioid clade</taxon>
        <taxon>Phaseoleae</taxon>
        <taxon>Glycine</taxon>
        <taxon>Glycine subgen. Soja</taxon>
    </lineage>
</organism>
<feature type="region of interest" description="Disordered" evidence="1">
    <location>
        <begin position="1"/>
        <end position="25"/>
    </location>
</feature>
<gene>
    <name evidence="2" type="ORF">D0Y65_050184</name>
</gene>
<comment type="caution">
    <text evidence="2">The sequence shown here is derived from an EMBL/GenBank/DDBJ whole genome shotgun (WGS) entry which is preliminary data.</text>
</comment>
<dbReference type="EMBL" id="QZWG01000019">
    <property type="protein sequence ID" value="RZB46045.1"/>
    <property type="molecule type" value="Genomic_DNA"/>
</dbReference>
<proteinExistence type="predicted"/>